<name>A0AAE6NJT9_STRPT</name>
<organism evidence="2 3">
    <name type="scientific">Streptomyces platensis</name>
    <dbReference type="NCBI Taxonomy" id="58346"/>
    <lineage>
        <taxon>Bacteria</taxon>
        <taxon>Bacillati</taxon>
        <taxon>Actinomycetota</taxon>
        <taxon>Actinomycetes</taxon>
        <taxon>Kitasatosporales</taxon>
        <taxon>Streptomycetaceae</taxon>
        <taxon>Streptomyces</taxon>
    </lineage>
</organism>
<sequence length="65" mass="7337">MKTSVRGVEPRHLHHTGGLRHDQARRLLTTLVINTPRGGHDGRPRAAATADAYSRATRRSCQRRR</sequence>
<accession>A0AAE6NJT9</accession>
<gene>
    <name evidence="2" type="ORF">CP981_22585</name>
</gene>
<evidence type="ECO:0000313" key="3">
    <source>
        <dbReference type="Proteomes" id="UP000325458"/>
    </source>
</evidence>
<feature type="region of interest" description="Disordered" evidence="1">
    <location>
        <begin position="1"/>
        <end position="20"/>
    </location>
</feature>
<proteinExistence type="predicted"/>
<evidence type="ECO:0000256" key="1">
    <source>
        <dbReference type="SAM" id="MobiDB-lite"/>
    </source>
</evidence>
<dbReference type="KEGG" id="spla:CP981_22585"/>
<dbReference type="EMBL" id="CP023691">
    <property type="protein sequence ID" value="QEV54057.1"/>
    <property type="molecule type" value="Genomic_DNA"/>
</dbReference>
<evidence type="ECO:0000313" key="2">
    <source>
        <dbReference type="EMBL" id="QEV54057.1"/>
    </source>
</evidence>
<feature type="region of interest" description="Disordered" evidence="1">
    <location>
        <begin position="34"/>
        <end position="65"/>
    </location>
</feature>
<dbReference type="Proteomes" id="UP000325458">
    <property type="component" value="Chromosome"/>
</dbReference>
<feature type="compositionally biased region" description="Basic residues" evidence="1">
    <location>
        <begin position="56"/>
        <end position="65"/>
    </location>
</feature>
<feature type="compositionally biased region" description="Low complexity" evidence="1">
    <location>
        <begin position="45"/>
        <end position="55"/>
    </location>
</feature>
<dbReference type="AlphaFoldDB" id="A0AAE6NJT9"/>
<reference evidence="2 3" key="1">
    <citation type="submission" date="2017-09" db="EMBL/GenBank/DDBJ databases">
        <authorList>
            <person name="Lee N."/>
            <person name="Cho B.-K."/>
        </authorList>
    </citation>
    <scope>NUCLEOTIDE SEQUENCE [LARGE SCALE GENOMIC DNA]</scope>
    <source>
        <strain evidence="2 3">ATCC 23948</strain>
    </source>
</reference>
<protein>
    <submittedName>
        <fullName evidence="2">Uncharacterized protein</fullName>
    </submittedName>
</protein>